<comment type="caution">
    <text evidence="1">The sequence shown here is derived from an EMBL/GenBank/DDBJ whole genome shotgun (WGS) entry which is preliminary data.</text>
</comment>
<dbReference type="EMBL" id="JAPDOD010000011">
    <property type="protein sequence ID" value="MDA0161379.1"/>
    <property type="molecule type" value="Genomic_DNA"/>
</dbReference>
<gene>
    <name evidence="1" type="ORF">OM076_13965</name>
</gene>
<dbReference type="AlphaFoldDB" id="A0A9X3MRT0"/>
<organism evidence="1 2">
    <name type="scientific">Solirubrobacter ginsenosidimutans</name>
    <dbReference type="NCBI Taxonomy" id="490573"/>
    <lineage>
        <taxon>Bacteria</taxon>
        <taxon>Bacillati</taxon>
        <taxon>Actinomycetota</taxon>
        <taxon>Thermoleophilia</taxon>
        <taxon>Solirubrobacterales</taxon>
        <taxon>Solirubrobacteraceae</taxon>
        <taxon>Solirubrobacter</taxon>
    </lineage>
</organism>
<name>A0A9X3MRT0_9ACTN</name>
<evidence type="ECO:0000313" key="2">
    <source>
        <dbReference type="Proteomes" id="UP001149140"/>
    </source>
</evidence>
<sequence>MLALLGCEDEPDRFVAQPACDERQDLSRGAVEPMRVVDQADQRCMLGGLAEEAQHGEADQKAIRCFAGVEAERRGQRVALRRRQTLESIQQRGAQLLEAGERQPHL</sequence>
<evidence type="ECO:0000313" key="1">
    <source>
        <dbReference type="EMBL" id="MDA0161379.1"/>
    </source>
</evidence>
<keyword evidence="2" id="KW-1185">Reference proteome</keyword>
<accession>A0A9X3MRT0</accession>
<proteinExistence type="predicted"/>
<dbReference type="Proteomes" id="UP001149140">
    <property type="component" value="Unassembled WGS sequence"/>
</dbReference>
<reference evidence="1" key="1">
    <citation type="submission" date="2022-10" db="EMBL/GenBank/DDBJ databases">
        <title>The WGS of Solirubrobacter ginsenosidimutans DSM 21036.</title>
        <authorList>
            <person name="Jiang Z."/>
        </authorList>
    </citation>
    <scope>NUCLEOTIDE SEQUENCE</scope>
    <source>
        <strain evidence="1">DSM 21036</strain>
    </source>
</reference>
<protein>
    <submittedName>
        <fullName evidence="1">Uncharacterized protein</fullName>
    </submittedName>
</protein>